<reference evidence="3" key="1">
    <citation type="journal article" date="2019" name="Int. J. Syst. Evol. Microbiol.">
        <title>The Global Catalogue of Microorganisms (GCM) 10K type strain sequencing project: providing services to taxonomists for standard genome sequencing and annotation.</title>
        <authorList>
            <consortium name="The Broad Institute Genomics Platform"/>
            <consortium name="The Broad Institute Genome Sequencing Center for Infectious Disease"/>
            <person name="Wu L."/>
            <person name="Ma J."/>
        </authorList>
    </citation>
    <scope>NUCLEOTIDE SEQUENCE [LARGE SCALE GENOMIC DNA]</scope>
    <source>
        <strain evidence="3">JCM 17810</strain>
    </source>
</reference>
<evidence type="ECO:0000259" key="1">
    <source>
        <dbReference type="Pfam" id="PF07615"/>
    </source>
</evidence>
<keyword evidence="3" id="KW-1185">Reference proteome</keyword>
<gene>
    <name evidence="2" type="ORF">GCM10023169_30600</name>
</gene>
<evidence type="ECO:0000313" key="3">
    <source>
        <dbReference type="Proteomes" id="UP001500622"/>
    </source>
</evidence>
<protein>
    <submittedName>
        <fullName evidence="2">YkoF family thiamine/hydroxymethylpyrimidine-binding protein</fullName>
    </submittedName>
</protein>
<dbReference type="InterPro" id="IPR029756">
    <property type="entry name" value="MTH1187/YkoF-like"/>
</dbReference>
<accession>A0ABP8LIE0</accession>
<comment type="caution">
    <text evidence="2">The sequence shown here is derived from an EMBL/GenBank/DDBJ whole genome shotgun (WGS) entry which is preliminary data.</text>
</comment>
<dbReference type="RefSeq" id="WP_345217136.1">
    <property type="nucleotide sequence ID" value="NZ_BAABGN010000012.1"/>
</dbReference>
<name>A0ABP8LIE0_9MICO</name>
<dbReference type="EMBL" id="BAABGN010000012">
    <property type="protein sequence ID" value="GAA4428902.1"/>
    <property type="molecule type" value="Genomic_DNA"/>
</dbReference>
<feature type="domain" description="Thiamin/hydroxymethyl pyrimidine-binding YkoF putative" evidence="1">
    <location>
        <begin position="168"/>
        <end position="235"/>
    </location>
</feature>
<dbReference type="Pfam" id="PF07615">
    <property type="entry name" value="Ykof"/>
    <property type="match status" value="1"/>
</dbReference>
<dbReference type="SUPFAM" id="SSF89957">
    <property type="entry name" value="MTH1187/YkoF-like"/>
    <property type="match status" value="1"/>
</dbReference>
<organism evidence="2 3">
    <name type="scientific">Georgenia halophila</name>
    <dbReference type="NCBI Taxonomy" id="620889"/>
    <lineage>
        <taxon>Bacteria</taxon>
        <taxon>Bacillati</taxon>
        <taxon>Actinomycetota</taxon>
        <taxon>Actinomycetes</taxon>
        <taxon>Micrococcales</taxon>
        <taxon>Bogoriellaceae</taxon>
        <taxon>Georgenia</taxon>
    </lineage>
</organism>
<dbReference type="Gene3D" id="3.30.70.930">
    <property type="match status" value="2"/>
</dbReference>
<dbReference type="Proteomes" id="UP001500622">
    <property type="component" value="Unassembled WGS sequence"/>
</dbReference>
<proteinExistence type="predicted"/>
<sequence>MSTSTTRPNPSTDAAGASPAELGVGMRFSIHPHTDRFVDVILGALADVEEAGLTDGLTTETDEVSTYVGATTAPAEQRLAAYLSAVIAAASRRSGGGHVVVHVLLSRGCPGETTCDLSVTGLPDAEPIELEPTGITAAAQWSLYPLLDAGGPASASNNGDDNGNASSGDHMAHIESAIAAAHGRGTAATPAHYATKLTGDIAEVLATAVDAWAQVGAHVPHVVTHLTISVGSPTQSEG</sequence>
<dbReference type="InterPro" id="IPR011522">
    <property type="entry name" value="Thiamin/HMP-bd_put_YkoF"/>
</dbReference>
<evidence type="ECO:0000313" key="2">
    <source>
        <dbReference type="EMBL" id="GAA4428902.1"/>
    </source>
</evidence>